<name>Q1W4U6_PSEAI</name>
<sequence length="40" mass="4542">MLGKRGGTILIQVTTLYRRGYVVPSQHFVPFTPDERSTYG</sequence>
<organism evidence="1">
    <name type="scientific">Pseudomonas aeruginosa</name>
    <dbReference type="NCBI Taxonomy" id="287"/>
    <lineage>
        <taxon>Bacteria</taxon>
        <taxon>Pseudomonadati</taxon>
        <taxon>Pseudomonadota</taxon>
        <taxon>Gammaproteobacteria</taxon>
        <taxon>Pseudomonadales</taxon>
        <taxon>Pseudomonadaceae</taxon>
        <taxon>Pseudomonas</taxon>
    </lineage>
</organism>
<dbReference type="AlphaFoldDB" id="Q1W4U6"/>
<reference evidence="1" key="1">
    <citation type="journal article" date="2006" name="J. Bacteriol.">
        <title>Acquisition and evolution of the exoU locus in Pseudomonas aeruginosa.</title>
        <authorList>
            <person name="Kulasekara B.R."/>
            <person name="Kulasekara H.D."/>
            <person name="Wolfgang M.C."/>
            <person name="Stevens L."/>
            <person name="Frank D.W."/>
            <person name="Lory S."/>
        </authorList>
    </citation>
    <scope>NUCLEOTIDE SEQUENCE</scope>
    <source>
        <strain evidence="1">19660</strain>
    </source>
</reference>
<evidence type="ECO:0000313" key="1">
    <source>
        <dbReference type="EMBL" id="ABD94725.1"/>
    </source>
</evidence>
<accession>Q1W4U6</accession>
<protein>
    <submittedName>
        <fullName evidence="1">Uncharacterized protein</fullName>
    </submittedName>
</protein>
<dbReference type="EMBL" id="DQ437743">
    <property type="protein sequence ID" value="ABD94725.1"/>
    <property type="molecule type" value="Genomic_DNA"/>
</dbReference>
<gene>
    <name evidence="1" type="ORF">EXB40</name>
</gene>
<proteinExistence type="predicted"/>